<evidence type="ECO:0000313" key="7">
    <source>
        <dbReference type="Proteomes" id="UP001597097"/>
    </source>
</evidence>
<name>A0ABW4GSK6_9ACTN</name>
<evidence type="ECO:0000256" key="1">
    <source>
        <dbReference type="ARBA" id="ARBA00004651"/>
    </source>
</evidence>
<dbReference type="InterPro" id="IPR050510">
    <property type="entry name" value="Cation_transp_ATPase_P-type"/>
</dbReference>
<keyword evidence="7" id="KW-1185">Reference proteome</keyword>
<dbReference type="PROSITE" id="PS00154">
    <property type="entry name" value="ATPASE_E1_E2"/>
    <property type="match status" value="1"/>
</dbReference>
<organism evidence="6 7">
    <name type="scientific">Nonomuraea guangzhouensis</name>
    <dbReference type="NCBI Taxonomy" id="1291555"/>
    <lineage>
        <taxon>Bacteria</taxon>
        <taxon>Bacillati</taxon>
        <taxon>Actinomycetota</taxon>
        <taxon>Actinomycetes</taxon>
        <taxon>Streptosporangiales</taxon>
        <taxon>Streptosporangiaceae</taxon>
        <taxon>Nonomuraea</taxon>
    </lineage>
</organism>
<comment type="caution">
    <text evidence="6">The sequence shown here is derived from an EMBL/GenBank/DDBJ whole genome shotgun (WGS) entry which is preliminary data.</text>
</comment>
<reference evidence="7" key="1">
    <citation type="journal article" date="2019" name="Int. J. Syst. Evol. Microbiol.">
        <title>The Global Catalogue of Microorganisms (GCM) 10K type strain sequencing project: providing services to taxonomists for standard genome sequencing and annotation.</title>
        <authorList>
            <consortium name="The Broad Institute Genomics Platform"/>
            <consortium name="The Broad Institute Genome Sequencing Center for Infectious Disease"/>
            <person name="Wu L."/>
            <person name="Ma J."/>
        </authorList>
    </citation>
    <scope>NUCLEOTIDE SEQUENCE [LARGE SCALE GENOMIC DNA]</scope>
    <source>
        <strain evidence="7">CGMCC 1.15399</strain>
    </source>
</reference>
<dbReference type="PANTHER" id="PTHR43294:SF21">
    <property type="entry name" value="CATION TRANSPORTING ATPASE"/>
    <property type="match status" value="1"/>
</dbReference>
<comment type="subcellular location">
    <subcellularLocation>
        <location evidence="1">Cell membrane</location>
        <topology evidence="1">Multi-pass membrane protein</topology>
    </subcellularLocation>
</comment>
<dbReference type="PANTHER" id="PTHR43294">
    <property type="entry name" value="SODIUM/POTASSIUM-TRANSPORTING ATPASE SUBUNIT ALPHA"/>
    <property type="match status" value="1"/>
</dbReference>
<sequence>MAARDALVRRLPAVETLGSVTVLATDKTGTLTEGRMVTRHVWTPTGEATITGSGYAPDGEVVGDGCIDGASLTDLLTATVL</sequence>
<dbReference type="Gene3D" id="3.40.1110.10">
    <property type="entry name" value="Calcium-transporting ATPase, cytoplasmic domain N"/>
    <property type="match status" value="1"/>
</dbReference>
<feature type="non-terminal residue" evidence="6">
    <location>
        <position position="81"/>
    </location>
</feature>
<dbReference type="InterPro" id="IPR023214">
    <property type="entry name" value="HAD_sf"/>
</dbReference>
<evidence type="ECO:0000256" key="3">
    <source>
        <dbReference type="ARBA" id="ARBA00022692"/>
    </source>
</evidence>
<keyword evidence="5" id="KW-0472">Membrane</keyword>
<proteinExistence type="predicted"/>
<evidence type="ECO:0000256" key="2">
    <source>
        <dbReference type="ARBA" id="ARBA00022475"/>
    </source>
</evidence>
<dbReference type="Gene3D" id="1.20.1110.10">
    <property type="entry name" value="Calcium-transporting ATPase, transmembrane domain"/>
    <property type="match status" value="1"/>
</dbReference>
<gene>
    <name evidence="6" type="ORF">ACFSJ0_49235</name>
</gene>
<evidence type="ECO:0000256" key="5">
    <source>
        <dbReference type="ARBA" id="ARBA00023136"/>
    </source>
</evidence>
<evidence type="ECO:0000313" key="6">
    <source>
        <dbReference type="EMBL" id="MFD1545101.1"/>
    </source>
</evidence>
<keyword evidence="2" id="KW-1003">Cell membrane</keyword>
<dbReference type="InterPro" id="IPR018303">
    <property type="entry name" value="ATPase_P-typ_P_site"/>
</dbReference>
<dbReference type="EMBL" id="JBHUCM010000046">
    <property type="protein sequence ID" value="MFD1545101.1"/>
    <property type="molecule type" value="Genomic_DNA"/>
</dbReference>
<dbReference type="Proteomes" id="UP001597097">
    <property type="component" value="Unassembled WGS sequence"/>
</dbReference>
<dbReference type="RefSeq" id="WP_378625498.1">
    <property type="nucleotide sequence ID" value="NZ_JBHUCM010000046.1"/>
</dbReference>
<protein>
    <submittedName>
        <fullName evidence="6">Uncharacterized protein</fullName>
    </submittedName>
</protein>
<evidence type="ECO:0000256" key="4">
    <source>
        <dbReference type="ARBA" id="ARBA00022989"/>
    </source>
</evidence>
<dbReference type="SUPFAM" id="SSF81660">
    <property type="entry name" value="Metal cation-transporting ATPase, ATP-binding domain N"/>
    <property type="match status" value="1"/>
</dbReference>
<dbReference type="InterPro" id="IPR023299">
    <property type="entry name" value="ATPase_P-typ_cyto_dom_N"/>
</dbReference>
<dbReference type="Gene3D" id="3.40.50.1000">
    <property type="entry name" value="HAD superfamily/HAD-like"/>
    <property type="match status" value="1"/>
</dbReference>
<keyword evidence="4" id="KW-1133">Transmembrane helix</keyword>
<accession>A0ABW4GSK6</accession>
<keyword evidence="3" id="KW-0812">Transmembrane</keyword>